<proteinExistence type="predicted"/>
<evidence type="ECO:0000313" key="1">
    <source>
        <dbReference type="EMBL" id="KAJ7991189.1"/>
    </source>
</evidence>
<accession>A0ACC2FIK1</accession>
<comment type="caution">
    <text evidence="1">The sequence shown here is derived from an EMBL/GenBank/DDBJ whole genome shotgun (WGS) entry which is preliminary data.</text>
</comment>
<reference evidence="1" key="1">
    <citation type="submission" date="2021-05" db="EMBL/GenBank/DDBJ databases">
        <authorList>
            <person name="Pan Q."/>
            <person name="Jouanno E."/>
            <person name="Zahm M."/>
            <person name="Klopp C."/>
            <person name="Cabau C."/>
            <person name="Louis A."/>
            <person name="Berthelot C."/>
            <person name="Parey E."/>
            <person name="Roest Crollius H."/>
            <person name="Montfort J."/>
            <person name="Robinson-Rechavi M."/>
            <person name="Bouchez O."/>
            <person name="Lampietro C."/>
            <person name="Lopez Roques C."/>
            <person name="Donnadieu C."/>
            <person name="Postlethwait J."/>
            <person name="Bobe J."/>
            <person name="Dillon D."/>
            <person name="Chandos A."/>
            <person name="von Hippel F."/>
            <person name="Guiguen Y."/>
        </authorList>
    </citation>
    <scope>NUCLEOTIDE SEQUENCE</scope>
    <source>
        <strain evidence="1">YG-Jan2019</strain>
    </source>
</reference>
<protein>
    <submittedName>
        <fullName evidence="1">Uncharacterized protein</fullName>
    </submittedName>
</protein>
<sequence length="191" mass="21079">MISYWLSAVSDDDNGLPRKLLIAGSKTEDSDGEGKKRDIEQTWIKNGGATKRKAKWEKDSREDVMIRNIPTISTFLKNRLVDTNKKPGGACCACDASNEEFSTTASSLANSDEPEPDLLEHQHQHDKKTENNSPAGVTDTCPPPTQSSTPRENETEASASEATEGGRDPAVTGRLTKVDRRLHYRFDSLKM</sequence>
<dbReference type="Proteomes" id="UP001157502">
    <property type="component" value="Chromosome 27"/>
</dbReference>
<keyword evidence="2" id="KW-1185">Reference proteome</keyword>
<dbReference type="EMBL" id="CM055754">
    <property type="protein sequence ID" value="KAJ7991189.1"/>
    <property type="molecule type" value="Genomic_DNA"/>
</dbReference>
<name>A0ACC2FIK1_DALPE</name>
<organism evidence="1 2">
    <name type="scientific">Dallia pectoralis</name>
    <name type="common">Alaska blackfish</name>
    <dbReference type="NCBI Taxonomy" id="75939"/>
    <lineage>
        <taxon>Eukaryota</taxon>
        <taxon>Metazoa</taxon>
        <taxon>Chordata</taxon>
        <taxon>Craniata</taxon>
        <taxon>Vertebrata</taxon>
        <taxon>Euteleostomi</taxon>
        <taxon>Actinopterygii</taxon>
        <taxon>Neopterygii</taxon>
        <taxon>Teleostei</taxon>
        <taxon>Protacanthopterygii</taxon>
        <taxon>Esociformes</taxon>
        <taxon>Umbridae</taxon>
        <taxon>Dallia</taxon>
    </lineage>
</organism>
<evidence type="ECO:0000313" key="2">
    <source>
        <dbReference type="Proteomes" id="UP001157502"/>
    </source>
</evidence>
<gene>
    <name evidence="1" type="ORF">DPEC_G00294670</name>
</gene>